<sequence>MSLRKSSRIAKQLASKDDKPKIQIVKKTIKKQETKVVSDHVRTRKTKLEKIKLEASLNKPSEVFDIVREMHMDNAIDHFKKHDPKLAAYLNQTTVDLFKTKLTKSEGTNPFQSLARSIFYQQIHGKAATAIYNRFLQLFGEHESGWFPTPEQFLEKEDDELRSVGLSTRKIEYLRDLASKFKEKQITPEKFDTMSSEEISQQLCAVKGIGQWTVDMFLIFHLRHPDILPLGDLAVRKGVANHFGLALPSDRKKIFPPPQHMTELTELWRPYRTLGSWLMWHISDTQVTGDE</sequence>
<dbReference type="GO" id="GO:0032131">
    <property type="term" value="F:alkylated DNA binding"/>
    <property type="evidence" value="ECO:0007669"/>
    <property type="project" value="TreeGrafter"/>
</dbReference>
<protein>
    <submittedName>
        <fullName evidence="5">DNA-3-methyladenine glycosylase 1</fullName>
    </submittedName>
</protein>
<name>A0A1C7N410_9FUNG</name>
<evidence type="ECO:0000313" key="6">
    <source>
        <dbReference type="Proteomes" id="UP000093000"/>
    </source>
</evidence>
<accession>A0A1C7N410</accession>
<dbReference type="PANTHER" id="PTHR43003">
    <property type="entry name" value="DNA-3-METHYLADENINE GLYCOSYLASE"/>
    <property type="match status" value="1"/>
</dbReference>
<evidence type="ECO:0000256" key="2">
    <source>
        <dbReference type="ARBA" id="ARBA00022763"/>
    </source>
</evidence>
<keyword evidence="6" id="KW-1185">Reference proteome</keyword>
<dbReference type="FunCoup" id="A0A1C7N410">
    <property type="interactions" value="14"/>
</dbReference>
<dbReference type="InParanoid" id="A0A1C7N410"/>
<keyword evidence="3" id="KW-0234">DNA repair</keyword>
<evidence type="ECO:0000313" key="5">
    <source>
        <dbReference type="EMBL" id="OBZ83396.1"/>
    </source>
</evidence>
<dbReference type="CDD" id="cd00056">
    <property type="entry name" value="ENDO3c"/>
    <property type="match status" value="1"/>
</dbReference>
<keyword evidence="2" id="KW-0227">DNA damage</keyword>
<dbReference type="EMBL" id="LUGH01000670">
    <property type="protein sequence ID" value="OBZ83396.1"/>
    <property type="molecule type" value="Genomic_DNA"/>
</dbReference>
<dbReference type="GO" id="GO:0032993">
    <property type="term" value="C:protein-DNA complex"/>
    <property type="evidence" value="ECO:0007669"/>
    <property type="project" value="TreeGrafter"/>
</dbReference>
<comment type="similarity">
    <text evidence="1">Belongs to the alkylbase DNA glycosidase AlkA family.</text>
</comment>
<evidence type="ECO:0000259" key="4">
    <source>
        <dbReference type="SMART" id="SM00478"/>
    </source>
</evidence>
<dbReference type="GO" id="GO:0043916">
    <property type="term" value="F:DNA-7-methylguanine glycosylase activity"/>
    <property type="evidence" value="ECO:0007669"/>
    <property type="project" value="TreeGrafter"/>
</dbReference>
<evidence type="ECO:0000256" key="3">
    <source>
        <dbReference type="ARBA" id="ARBA00023204"/>
    </source>
</evidence>
<dbReference type="Gene3D" id="1.10.1670.40">
    <property type="match status" value="1"/>
</dbReference>
<dbReference type="GO" id="GO:0005634">
    <property type="term" value="C:nucleus"/>
    <property type="evidence" value="ECO:0007669"/>
    <property type="project" value="TreeGrafter"/>
</dbReference>
<evidence type="ECO:0000256" key="1">
    <source>
        <dbReference type="ARBA" id="ARBA00010817"/>
    </source>
</evidence>
<gene>
    <name evidence="5" type="primary">mag1</name>
    <name evidence="5" type="ORF">A0J61_08557</name>
</gene>
<dbReference type="OrthoDB" id="415889at2759"/>
<organism evidence="5 6">
    <name type="scientific">Choanephora cucurbitarum</name>
    <dbReference type="NCBI Taxonomy" id="101091"/>
    <lineage>
        <taxon>Eukaryota</taxon>
        <taxon>Fungi</taxon>
        <taxon>Fungi incertae sedis</taxon>
        <taxon>Mucoromycota</taxon>
        <taxon>Mucoromycotina</taxon>
        <taxon>Mucoromycetes</taxon>
        <taxon>Mucorales</taxon>
        <taxon>Mucorineae</taxon>
        <taxon>Choanephoraceae</taxon>
        <taxon>Choanephoroideae</taxon>
        <taxon>Choanephora</taxon>
    </lineage>
</organism>
<dbReference type="GO" id="GO:0006285">
    <property type="term" value="P:base-excision repair, AP site formation"/>
    <property type="evidence" value="ECO:0007669"/>
    <property type="project" value="UniProtKB-ARBA"/>
</dbReference>
<feature type="domain" description="HhH-GPD" evidence="4">
    <location>
        <begin position="119"/>
        <end position="284"/>
    </location>
</feature>
<dbReference type="STRING" id="101091.A0A1C7N410"/>
<dbReference type="SUPFAM" id="SSF48150">
    <property type="entry name" value="DNA-glycosylase"/>
    <property type="match status" value="1"/>
</dbReference>
<dbReference type="SMART" id="SM00478">
    <property type="entry name" value="ENDO3c"/>
    <property type="match status" value="1"/>
</dbReference>
<dbReference type="Proteomes" id="UP000093000">
    <property type="component" value="Unassembled WGS sequence"/>
</dbReference>
<dbReference type="InterPro" id="IPR051912">
    <property type="entry name" value="Alkylbase_DNA_Glycosylase/TA"/>
</dbReference>
<dbReference type="Gene3D" id="1.10.340.30">
    <property type="entry name" value="Hypothetical protein, domain 2"/>
    <property type="match status" value="1"/>
</dbReference>
<reference evidence="5 6" key="1">
    <citation type="submission" date="2016-03" db="EMBL/GenBank/DDBJ databases">
        <title>Choanephora cucurbitarum.</title>
        <authorList>
            <person name="Min B."/>
            <person name="Park H."/>
            <person name="Park J.-H."/>
            <person name="Shin H.-D."/>
            <person name="Choi I.-G."/>
        </authorList>
    </citation>
    <scope>NUCLEOTIDE SEQUENCE [LARGE SCALE GENOMIC DNA]</scope>
    <source>
        <strain evidence="5 6">KUS-F28377</strain>
    </source>
</reference>
<comment type="caution">
    <text evidence="5">The sequence shown here is derived from an EMBL/GenBank/DDBJ whole genome shotgun (WGS) entry which is preliminary data.</text>
</comment>
<dbReference type="GO" id="GO:0006307">
    <property type="term" value="P:DNA alkylation repair"/>
    <property type="evidence" value="ECO:0007669"/>
    <property type="project" value="TreeGrafter"/>
</dbReference>
<dbReference type="PANTHER" id="PTHR43003:SF5">
    <property type="entry name" value="DNA-3-METHYLADENINE GLYCOSYLASE"/>
    <property type="match status" value="1"/>
</dbReference>
<dbReference type="InterPro" id="IPR011257">
    <property type="entry name" value="DNA_glycosylase"/>
</dbReference>
<dbReference type="FunFam" id="1.10.340.30:FF:000004">
    <property type="entry name" value="DNA-3-methyladenine glycosylase II"/>
    <property type="match status" value="1"/>
</dbReference>
<dbReference type="InterPro" id="IPR003265">
    <property type="entry name" value="HhH-GPD_domain"/>
</dbReference>
<dbReference type="Pfam" id="PF00730">
    <property type="entry name" value="HhH-GPD"/>
    <property type="match status" value="1"/>
</dbReference>
<dbReference type="GO" id="GO:0008725">
    <property type="term" value="F:DNA-3-methyladenine glycosylase activity"/>
    <property type="evidence" value="ECO:0007669"/>
    <property type="project" value="TreeGrafter"/>
</dbReference>
<proteinExistence type="inferred from homology"/>
<dbReference type="AlphaFoldDB" id="A0A1C7N410"/>